<name>A0ACD3ACJ3_9AGAR</name>
<sequence>MSYSDHVPDSSRALNILQGFESAMKRVKCSVKVATTDMEELEGNIAECTCQLERATENVKTLERELRGAIKKLKAYQTFAVHLTGKTTDSVLALDALGELFRAGSTASALVSTEAETSSSSDSGSDDEDRGASGEGSGEESEDDSTGSRKRARDEGSYSPTPSPQVAFKRAKGKDLIRRSRDVTESESPQPVVKSEYREPLLASTFASTSSGITCNETFTSVRPFASTQCFTSTQPFTSTGEFTNPGDLNLEYPSHAQSDIEESQN</sequence>
<gene>
    <name evidence="1" type="ORF">BDN72DRAFT_902265</name>
</gene>
<dbReference type="Proteomes" id="UP000308600">
    <property type="component" value="Unassembled WGS sequence"/>
</dbReference>
<protein>
    <submittedName>
        <fullName evidence="1">Uncharacterized protein</fullName>
    </submittedName>
</protein>
<accession>A0ACD3ACJ3</accession>
<organism evidence="1 2">
    <name type="scientific">Pluteus cervinus</name>
    <dbReference type="NCBI Taxonomy" id="181527"/>
    <lineage>
        <taxon>Eukaryota</taxon>
        <taxon>Fungi</taxon>
        <taxon>Dikarya</taxon>
        <taxon>Basidiomycota</taxon>
        <taxon>Agaricomycotina</taxon>
        <taxon>Agaricomycetes</taxon>
        <taxon>Agaricomycetidae</taxon>
        <taxon>Agaricales</taxon>
        <taxon>Pluteineae</taxon>
        <taxon>Pluteaceae</taxon>
        <taxon>Pluteus</taxon>
    </lineage>
</organism>
<evidence type="ECO:0000313" key="2">
    <source>
        <dbReference type="Proteomes" id="UP000308600"/>
    </source>
</evidence>
<proteinExistence type="predicted"/>
<keyword evidence="2" id="KW-1185">Reference proteome</keyword>
<reference evidence="1 2" key="1">
    <citation type="journal article" date="2019" name="Nat. Ecol. Evol.">
        <title>Megaphylogeny resolves global patterns of mushroom evolution.</title>
        <authorList>
            <person name="Varga T."/>
            <person name="Krizsan K."/>
            <person name="Foldi C."/>
            <person name="Dima B."/>
            <person name="Sanchez-Garcia M."/>
            <person name="Sanchez-Ramirez S."/>
            <person name="Szollosi G.J."/>
            <person name="Szarkandi J.G."/>
            <person name="Papp V."/>
            <person name="Albert L."/>
            <person name="Andreopoulos W."/>
            <person name="Angelini C."/>
            <person name="Antonin V."/>
            <person name="Barry K.W."/>
            <person name="Bougher N.L."/>
            <person name="Buchanan P."/>
            <person name="Buyck B."/>
            <person name="Bense V."/>
            <person name="Catcheside P."/>
            <person name="Chovatia M."/>
            <person name="Cooper J."/>
            <person name="Damon W."/>
            <person name="Desjardin D."/>
            <person name="Finy P."/>
            <person name="Geml J."/>
            <person name="Haridas S."/>
            <person name="Hughes K."/>
            <person name="Justo A."/>
            <person name="Karasinski D."/>
            <person name="Kautmanova I."/>
            <person name="Kiss B."/>
            <person name="Kocsube S."/>
            <person name="Kotiranta H."/>
            <person name="LaButti K.M."/>
            <person name="Lechner B.E."/>
            <person name="Liimatainen K."/>
            <person name="Lipzen A."/>
            <person name="Lukacs Z."/>
            <person name="Mihaltcheva S."/>
            <person name="Morgado L.N."/>
            <person name="Niskanen T."/>
            <person name="Noordeloos M.E."/>
            <person name="Ohm R.A."/>
            <person name="Ortiz-Santana B."/>
            <person name="Ovrebo C."/>
            <person name="Racz N."/>
            <person name="Riley R."/>
            <person name="Savchenko A."/>
            <person name="Shiryaev A."/>
            <person name="Soop K."/>
            <person name="Spirin V."/>
            <person name="Szebenyi C."/>
            <person name="Tomsovsky M."/>
            <person name="Tulloss R.E."/>
            <person name="Uehling J."/>
            <person name="Grigoriev I.V."/>
            <person name="Vagvolgyi C."/>
            <person name="Papp T."/>
            <person name="Martin F.M."/>
            <person name="Miettinen O."/>
            <person name="Hibbett D.S."/>
            <person name="Nagy L.G."/>
        </authorList>
    </citation>
    <scope>NUCLEOTIDE SEQUENCE [LARGE SCALE GENOMIC DNA]</scope>
    <source>
        <strain evidence="1 2">NL-1719</strain>
    </source>
</reference>
<dbReference type="EMBL" id="ML208514">
    <property type="protein sequence ID" value="TFK63618.1"/>
    <property type="molecule type" value="Genomic_DNA"/>
</dbReference>
<evidence type="ECO:0000313" key="1">
    <source>
        <dbReference type="EMBL" id="TFK63618.1"/>
    </source>
</evidence>